<gene>
    <name evidence="4" type="ORF">CFOL_v3_33587</name>
</gene>
<dbReference type="EMBL" id="BDDD01006027">
    <property type="protein sequence ID" value="GAV90178.1"/>
    <property type="molecule type" value="Genomic_DNA"/>
</dbReference>
<comment type="caution">
    <text evidence="4">The sequence shown here is derived from an EMBL/GenBank/DDBJ whole genome shotgun (WGS) entry which is preliminary data.</text>
</comment>
<comment type="similarity">
    <text evidence="1">Belongs to the BLOC1S1 family.</text>
</comment>
<feature type="transmembrane region" description="Helical" evidence="3">
    <location>
        <begin position="62"/>
        <end position="81"/>
    </location>
</feature>
<keyword evidence="3" id="KW-0812">Transmembrane</keyword>
<protein>
    <recommendedName>
        <fullName evidence="2">Biogenesis of lysosome-related organelles complex 1 subunit 1</fullName>
    </recommendedName>
</protein>
<reference evidence="5" key="1">
    <citation type="submission" date="2016-04" db="EMBL/GenBank/DDBJ databases">
        <title>Cephalotus genome sequencing.</title>
        <authorList>
            <person name="Fukushima K."/>
            <person name="Hasebe M."/>
            <person name="Fang X."/>
        </authorList>
    </citation>
    <scope>NUCLEOTIDE SEQUENCE [LARGE SCALE GENOMIC DNA]</scope>
    <source>
        <strain evidence="5">cv. St1</strain>
    </source>
</reference>
<evidence type="ECO:0000256" key="3">
    <source>
        <dbReference type="SAM" id="Phobius"/>
    </source>
</evidence>
<accession>A0A1Q3DD46</accession>
<keyword evidence="3" id="KW-1133">Transmembrane helix</keyword>
<feature type="transmembrane region" description="Helical" evidence="3">
    <location>
        <begin position="87"/>
        <end position="108"/>
    </location>
</feature>
<sequence length="110" mass="12766">TIFVAEKAKKDAIRKVEHVSDLLVDAVNGGFEECFINEKRIELEIRALAATVTQFIKQTDQWLLATHFINTAIKVLISFFYYRYLLISYLFIIYLINFILFCLCGYTLSA</sequence>
<organism evidence="4 5">
    <name type="scientific">Cephalotus follicularis</name>
    <name type="common">Albany pitcher plant</name>
    <dbReference type="NCBI Taxonomy" id="3775"/>
    <lineage>
        <taxon>Eukaryota</taxon>
        <taxon>Viridiplantae</taxon>
        <taxon>Streptophyta</taxon>
        <taxon>Embryophyta</taxon>
        <taxon>Tracheophyta</taxon>
        <taxon>Spermatophyta</taxon>
        <taxon>Magnoliopsida</taxon>
        <taxon>eudicotyledons</taxon>
        <taxon>Gunneridae</taxon>
        <taxon>Pentapetalae</taxon>
        <taxon>rosids</taxon>
        <taxon>fabids</taxon>
        <taxon>Oxalidales</taxon>
        <taxon>Cephalotaceae</taxon>
        <taxon>Cephalotus</taxon>
    </lineage>
</organism>
<dbReference type="InParanoid" id="A0A1Q3DD46"/>
<dbReference type="Proteomes" id="UP000187406">
    <property type="component" value="Unassembled WGS sequence"/>
</dbReference>
<dbReference type="GO" id="GO:0031083">
    <property type="term" value="C:BLOC-1 complex"/>
    <property type="evidence" value="ECO:0007669"/>
    <property type="project" value="InterPro"/>
</dbReference>
<dbReference type="AlphaFoldDB" id="A0A1Q3DD46"/>
<dbReference type="InterPro" id="IPR009395">
    <property type="entry name" value="BLOC1S1"/>
</dbReference>
<dbReference type="PANTHER" id="PTHR13073">
    <property type="entry name" value="BLOC-1 COMPLEX SUBUNIT 1"/>
    <property type="match status" value="1"/>
</dbReference>
<dbReference type="GO" id="GO:0016197">
    <property type="term" value="P:endosomal transport"/>
    <property type="evidence" value="ECO:0007669"/>
    <property type="project" value="TreeGrafter"/>
</dbReference>
<dbReference type="PANTHER" id="PTHR13073:SF0">
    <property type="entry name" value="BIOGENESIS OF LYSOSOME-RELATED ORGANELLES COMPLEX 1 SUBUNIT 1"/>
    <property type="match status" value="1"/>
</dbReference>
<keyword evidence="3" id="KW-0472">Membrane</keyword>
<dbReference type="STRING" id="3775.A0A1Q3DD46"/>
<feature type="non-terminal residue" evidence="4">
    <location>
        <position position="1"/>
    </location>
</feature>
<proteinExistence type="inferred from homology"/>
<evidence type="ECO:0000313" key="4">
    <source>
        <dbReference type="EMBL" id="GAV90178.1"/>
    </source>
</evidence>
<name>A0A1Q3DD46_CEPFO</name>
<evidence type="ECO:0000256" key="2">
    <source>
        <dbReference type="ARBA" id="ARBA00019577"/>
    </source>
</evidence>
<keyword evidence="5" id="KW-1185">Reference proteome</keyword>
<dbReference type="OrthoDB" id="20018at2759"/>
<dbReference type="Pfam" id="PF06320">
    <property type="entry name" value="GCN5L1"/>
    <property type="match status" value="1"/>
</dbReference>
<evidence type="ECO:0000256" key="1">
    <source>
        <dbReference type="ARBA" id="ARBA00007133"/>
    </source>
</evidence>
<evidence type="ECO:0000313" key="5">
    <source>
        <dbReference type="Proteomes" id="UP000187406"/>
    </source>
</evidence>